<dbReference type="Proteomes" id="UP001255185">
    <property type="component" value="Unassembled WGS sequence"/>
</dbReference>
<keyword evidence="8" id="KW-1185">Reference proteome</keyword>
<dbReference type="RefSeq" id="WP_310024150.1">
    <property type="nucleotide sequence ID" value="NZ_JAVDVI010000001.1"/>
</dbReference>
<dbReference type="CDD" id="cd06559">
    <property type="entry name" value="Endonuclease_V"/>
    <property type="match status" value="1"/>
</dbReference>
<organism evidence="7 8">
    <name type="scientific">Flavobacterium arsenatis</name>
    <dbReference type="NCBI Taxonomy" id="1484332"/>
    <lineage>
        <taxon>Bacteria</taxon>
        <taxon>Pseudomonadati</taxon>
        <taxon>Bacteroidota</taxon>
        <taxon>Flavobacteriia</taxon>
        <taxon>Flavobacteriales</taxon>
        <taxon>Flavobacteriaceae</taxon>
        <taxon>Flavobacterium</taxon>
    </lineage>
</organism>
<keyword evidence="4 6" id="KW-0255">Endonuclease</keyword>
<dbReference type="PANTHER" id="PTHR28511">
    <property type="entry name" value="ENDONUCLEASE V"/>
    <property type="match status" value="1"/>
</dbReference>
<evidence type="ECO:0000256" key="2">
    <source>
        <dbReference type="ARBA" id="ARBA00022490"/>
    </source>
</evidence>
<keyword evidence="6" id="KW-0460">Magnesium</keyword>
<keyword evidence="6" id="KW-0234">DNA repair</keyword>
<feature type="binding site" evidence="6">
    <location>
        <position position="39"/>
    </location>
    <ligand>
        <name>Mg(2+)</name>
        <dbReference type="ChEBI" id="CHEBI:18420"/>
    </ligand>
</feature>
<dbReference type="GO" id="GO:0043737">
    <property type="term" value="F:deoxyribonuclease V activity"/>
    <property type="evidence" value="ECO:0007669"/>
    <property type="project" value="UniProtKB-EC"/>
</dbReference>
<comment type="function">
    <text evidence="6">DNA repair enzyme involved in the repair of deaminated bases. Selectively cleaves double-stranded DNA at the second phosphodiester bond 3' to a deoxyinosine leaving behind the intact lesion on the nicked DNA.</text>
</comment>
<comment type="cofactor">
    <cofactor evidence="6">
        <name>Mg(2+)</name>
        <dbReference type="ChEBI" id="CHEBI:18420"/>
    </cofactor>
</comment>
<comment type="caution">
    <text evidence="7">The sequence shown here is derived from an EMBL/GenBank/DDBJ whole genome shotgun (WGS) entry which is preliminary data.</text>
</comment>
<dbReference type="InterPro" id="IPR007581">
    <property type="entry name" value="Endonuclease-V"/>
</dbReference>
<comment type="subcellular location">
    <subcellularLocation>
        <location evidence="1 6">Cytoplasm</location>
    </subcellularLocation>
</comment>
<evidence type="ECO:0000256" key="4">
    <source>
        <dbReference type="ARBA" id="ARBA00022759"/>
    </source>
</evidence>
<keyword evidence="6" id="KW-0479">Metal-binding</keyword>
<evidence type="ECO:0000256" key="1">
    <source>
        <dbReference type="ARBA" id="ARBA00004496"/>
    </source>
</evidence>
<dbReference type="EC" id="3.1.21.7" evidence="6"/>
<proteinExistence type="inferred from homology"/>
<reference evidence="7 8" key="1">
    <citation type="submission" date="2023-07" db="EMBL/GenBank/DDBJ databases">
        <title>Sorghum-associated microbial communities from plants grown in Nebraska, USA.</title>
        <authorList>
            <person name="Schachtman D."/>
        </authorList>
    </citation>
    <scope>NUCLEOTIDE SEQUENCE [LARGE SCALE GENOMIC DNA]</scope>
    <source>
        <strain evidence="7 8">3773</strain>
    </source>
</reference>
<dbReference type="Gene3D" id="3.30.2170.10">
    <property type="entry name" value="archaeoglobus fulgidus dsm 4304 superfamily"/>
    <property type="match status" value="1"/>
</dbReference>
<comment type="similarity">
    <text evidence="6">Belongs to the endonuclease V family.</text>
</comment>
<accession>A0ABU1TKZ8</accession>
<dbReference type="NCBIfam" id="NF008629">
    <property type="entry name" value="PRK11617.1"/>
    <property type="match status" value="1"/>
</dbReference>
<dbReference type="PANTHER" id="PTHR28511:SF1">
    <property type="entry name" value="ENDONUCLEASE V"/>
    <property type="match status" value="1"/>
</dbReference>
<name>A0ABU1TKZ8_9FLAO</name>
<evidence type="ECO:0000313" key="8">
    <source>
        <dbReference type="Proteomes" id="UP001255185"/>
    </source>
</evidence>
<keyword evidence="6" id="KW-0227">DNA damage</keyword>
<feature type="binding site" evidence="6">
    <location>
        <position position="107"/>
    </location>
    <ligand>
        <name>Mg(2+)</name>
        <dbReference type="ChEBI" id="CHEBI:18420"/>
    </ligand>
</feature>
<keyword evidence="2 6" id="KW-0963">Cytoplasm</keyword>
<dbReference type="Pfam" id="PF04493">
    <property type="entry name" value="Endonuclease_5"/>
    <property type="match status" value="1"/>
</dbReference>
<protein>
    <recommendedName>
        <fullName evidence="6">Endonuclease V</fullName>
        <ecNumber evidence="6">3.1.21.7</ecNumber>
    </recommendedName>
    <alternativeName>
        <fullName evidence="6">Deoxyinosine 3'endonuclease</fullName>
    </alternativeName>
    <alternativeName>
        <fullName evidence="6">Deoxyribonuclease V</fullName>
        <shortName evidence="6">DNase V</shortName>
    </alternativeName>
</protein>
<gene>
    <name evidence="6" type="primary">nfi</name>
    <name evidence="7" type="ORF">J2X31_000514</name>
</gene>
<evidence type="ECO:0000256" key="6">
    <source>
        <dbReference type="HAMAP-Rule" id="MF_00801"/>
    </source>
</evidence>
<dbReference type="EMBL" id="JAVDVI010000001">
    <property type="protein sequence ID" value="MDR6966521.1"/>
    <property type="molecule type" value="Genomic_DNA"/>
</dbReference>
<keyword evidence="5 6" id="KW-0378">Hydrolase</keyword>
<dbReference type="HAMAP" id="MF_00801">
    <property type="entry name" value="Endonuclease_5"/>
    <property type="match status" value="1"/>
</dbReference>
<comment type="catalytic activity">
    <reaction evidence="6">
        <text>Endonucleolytic cleavage at apurinic or apyrimidinic sites to products with a 5'-phosphate.</text>
        <dbReference type="EC" id="3.1.21.7"/>
    </reaction>
</comment>
<keyword evidence="3 6" id="KW-0540">Nuclease</keyword>
<evidence type="ECO:0000256" key="5">
    <source>
        <dbReference type="ARBA" id="ARBA00022801"/>
    </source>
</evidence>
<feature type="site" description="Interaction with target DNA" evidence="6">
    <location>
        <position position="77"/>
    </location>
</feature>
<sequence>MFTYDHSTITEATRLQLEMREQIVLKPLAKTIKTIAGADISFNKYSSTVYAGIVVLSYPEMTVQSYSLISAETTFPYVSGYLAFREVPSLMLAWQQLPQKPDILVLDGQGITHPRRMGIASHFGVLNNLPTIGCAKSMLYGKFDELGLEAFSSEPIFNKGEVLGYALRTKNKVQPVYISPGNLITVEESLEVMKNCMGKYRIPEPTRLAHEKVNLFRTGKLTAGFHIENNIPLTLF</sequence>
<evidence type="ECO:0000256" key="3">
    <source>
        <dbReference type="ARBA" id="ARBA00022722"/>
    </source>
</evidence>
<evidence type="ECO:0000313" key="7">
    <source>
        <dbReference type="EMBL" id="MDR6966521.1"/>
    </source>
</evidence>